<proteinExistence type="predicted"/>
<dbReference type="EMBL" id="KF900420">
    <property type="protein sequence ID" value="AIE94318.1"/>
    <property type="molecule type" value="Genomic_DNA"/>
</dbReference>
<feature type="compositionally biased region" description="Pro residues" evidence="1">
    <location>
        <begin position="147"/>
        <end position="164"/>
    </location>
</feature>
<feature type="compositionally biased region" description="Low complexity" evidence="1">
    <location>
        <begin position="216"/>
        <end position="231"/>
    </location>
</feature>
<feature type="region of interest" description="Disordered" evidence="1">
    <location>
        <begin position="363"/>
        <end position="482"/>
    </location>
</feature>
<feature type="region of interest" description="Disordered" evidence="1">
    <location>
        <begin position="144"/>
        <end position="167"/>
    </location>
</feature>
<name>A0A075FSK9_9EURY</name>
<feature type="compositionally biased region" description="Basic and acidic residues" evidence="1">
    <location>
        <begin position="255"/>
        <end position="272"/>
    </location>
</feature>
<sequence>MLPPYAMVSTAAGALTLLGYLVSRTSVLAIETEAGDRHIVSGSEGVLLRLCLMVDRVRHGNSIEEARMGLEHIDAELPSYPAFRDAGGALPEPKGLLAAPENDPLVSELEEELMSFDFDTPAPPITPEVSATNTEPLLSWEAEEPAAPAPPYSPPTYQPQPPQEPVRSAYERAWNREETPSWYTEKPAVGSRIDSAGEDAAGAMDLFGEGGIFDAEPTSNYSPPTTSTPYSDPTPEPPAYTAPSTYVQATGPPPVERRPTSSEMIRRAHDRFGPPAGPYSGPSLPAPTEAAVREDCRPGIVRQARAKQALLSQEGVPQPSALDAASLEEFPGISKLANSMSTGRIRSNKRAIQKSTPSWIEVLLRPTARSSRDRSHSYASEYGDGDGEAAHSDAHFQSSQHIRLRSDQEHQADVATHGRGVQEAQSHSARDVLSEVVNRVSTGEERSPTDLRQSASGLRFSQLRRTSSKGDPHPLPGIRRLE</sequence>
<dbReference type="AlphaFoldDB" id="A0A075FSK9"/>
<reference evidence="2" key="1">
    <citation type="journal article" date="2014" name="Genome Biol. Evol.">
        <title>Pangenome evidence for extensive interdomain horizontal transfer affecting lineage core and shell genes in uncultured planktonic thaumarchaeota and euryarchaeota.</title>
        <authorList>
            <person name="Deschamps P."/>
            <person name="Zivanovic Y."/>
            <person name="Moreira D."/>
            <person name="Rodriguez-Valera F."/>
            <person name="Lopez-Garcia P."/>
        </authorList>
    </citation>
    <scope>NUCLEOTIDE SEQUENCE</scope>
</reference>
<evidence type="ECO:0000313" key="2">
    <source>
        <dbReference type="EMBL" id="AIE94318.1"/>
    </source>
</evidence>
<protein>
    <submittedName>
        <fullName evidence="2">Uncharacterized protein</fullName>
    </submittedName>
</protein>
<feature type="region of interest" description="Disordered" evidence="1">
    <location>
        <begin position="214"/>
        <end position="292"/>
    </location>
</feature>
<organism evidence="2">
    <name type="scientific">uncultured marine group II/III euryarchaeote AD1000_45_F09</name>
    <dbReference type="NCBI Taxonomy" id="1457776"/>
    <lineage>
        <taxon>Archaea</taxon>
        <taxon>Methanobacteriati</taxon>
        <taxon>Methanobacteriota</taxon>
        <taxon>environmental samples</taxon>
    </lineage>
</organism>
<evidence type="ECO:0000256" key="1">
    <source>
        <dbReference type="SAM" id="MobiDB-lite"/>
    </source>
</evidence>
<accession>A0A075FSK9</accession>